<keyword evidence="3" id="KW-1185">Reference proteome</keyword>
<dbReference type="Proteomes" id="UP000199450">
    <property type="component" value="Unassembled WGS sequence"/>
</dbReference>
<dbReference type="STRING" id="295069.SAMN05421856_1216"/>
<sequence>MIMEYVFKLIFTHLIGNNIYYLIRKLVGDKRNYKEIVSNEKESGFRYFTGILVILTFIIFLVKCTS</sequence>
<keyword evidence="1" id="KW-0812">Transmembrane</keyword>
<name>A0A1H8DZH8_9FLAO</name>
<protein>
    <submittedName>
        <fullName evidence="2">Uncharacterized protein</fullName>
    </submittedName>
</protein>
<dbReference type="EMBL" id="FOBV01000021">
    <property type="protein sequence ID" value="SEN11938.1"/>
    <property type="molecule type" value="Genomic_DNA"/>
</dbReference>
<organism evidence="2 3">
    <name type="scientific">Chryseobacterium taichungense</name>
    <dbReference type="NCBI Taxonomy" id="295069"/>
    <lineage>
        <taxon>Bacteria</taxon>
        <taxon>Pseudomonadati</taxon>
        <taxon>Bacteroidota</taxon>
        <taxon>Flavobacteriia</taxon>
        <taxon>Flavobacteriales</taxon>
        <taxon>Weeksellaceae</taxon>
        <taxon>Chryseobacterium group</taxon>
        <taxon>Chryseobacterium</taxon>
    </lineage>
</organism>
<proteinExistence type="predicted"/>
<keyword evidence="1" id="KW-0472">Membrane</keyword>
<feature type="transmembrane region" description="Helical" evidence="1">
    <location>
        <begin position="44"/>
        <end position="62"/>
    </location>
</feature>
<accession>A0A1H8DZH8</accession>
<reference evidence="3" key="1">
    <citation type="submission" date="2016-10" db="EMBL/GenBank/DDBJ databases">
        <authorList>
            <person name="Varghese N."/>
            <person name="Submissions S."/>
        </authorList>
    </citation>
    <scope>NUCLEOTIDE SEQUENCE [LARGE SCALE GENOMIC DNA]</scope>
    <source>
        <strain evidence="3">DSM 17453</strain>
    </source>
</reference>
<evidence type="ECO:0000313" key="3">
    <source>
        <dbReference type="Proteomes" id="UP000199450"/>
    </source>
</evidence>
<dbReference type="AlphaFoldDB" id="A0A1H8DZH8"/>
<feature type="transmembrane region" description="Helical" evidence="1">
    <location>
        <begin position="6"/>
        <end position="23"/>
    </location>
</feature>
<evidence type="ECO:0000313" key="2">
    <source>
        <dbReference type="EMBL" id="SEN11938.1"/>
    </source>
</evidence>
<evidence type="ECO:0000256" key="1">
    <source>
        <dbReference type="SAM" id="Phobius"/>
    </source>
</evidence>
<gene>
    <name evidence="2" type="ORF">SAMN05421856_1216</name>
</gene>
<keyword evidence="1" id="KW-1133">Transmembrane helix</keyword>